<evidence type="ECO:0000256" key="1">
    <source>
        <dbReference type="ARBA" id="ARBA00002868"/>
    </source>
</evidence>
<dbReference type="Pfam" id="PF02620">
    <property type="entry name" value="YceD"/>
    <property type="match status" value="1"/>
</dbReference>
<evidence type="ECO:0000313" key="6">
    <source>
        <dbReference type="EMBL" id="CAE6501008.1"/>
    </source>
</evidence>
<keyword evidence="8" id="KW-1185">Reference proteome</keyword>
<sequence>MSKQFIIDTLNFIRNAGVHRGKILPAELERLRTFLSDHSGKIAYSINGIFDEKGRSTLKITINGVIALCCQRCLGKLEHDLNIKTDLLIAKNEDELAYYDEDSSVDAILASHEMDALILIEDEIILSLPIAPRHREDECSIGNVANNVPESTKLMEQHSLESLKNKFTKA</sequence>
<dbReference type="InterPro" id="IPR003772">
    <property type="entry name" value="YceD"/>
</dbReference>
<proteinExistence type="inferred from homology"/>
<dbReference type="EMBL" id="CAJNAP010000012">
    <property type="protein sequence ID" value="CAE6501008.1"/>
    <property type="molecule type" value="Genomic_DNA"/>
</dbReference>
<dbReference type="AlphaFoldDB" id="A0A1I4QAG5"/>
<accession>A0A1I4QAG5</accession>
<reference evidence="6" key="2">
    <citation type="submission" date="2021-02" db="EMBL/GenBank/DDBJ databases">
        <authorList>
            <person name="Han P."/>
        </authorList>
    </citation>
    <scope>NUCLEOTIDE SEQUENCE</scope>
    <source>
        <strain evidence="6">Nitrosomonas nitrosa 18-3D</strain>
    </source>
</reference>
<dbReference type="OrthoDB" id="5297600at2"/>
<dbReference type="Proteomes" id="UP000199561">
    <property type="component" value="Unassembled WGS sequence"/>
</dbReference>
<evidence type="ECO:0000256" key="3">
    <source>
        <dbReference type="ARBA" id="ARBA00015716"/>
    </source>
</evidence>
<dbReference type="GO" id="GO:0005829">
    <property type="term" value="C:cytosol"/>
    <property type="evidence" value="ECO:0007669"/>
    <property type="project" value="TreeGrafter"/>
</dbReference>
<dbReference type="RefSeq" id="WP_090668849.1">
    <property type="nucleotide sequence ID" value="NZ_CAJNAP010000012.1"/>
</dbReference>
<gene>
    <name evidence="6" type="ORF">NMYAN_20021</name>
    <name evidence="7" type="ORF">SAMN05421880_11431</name>
</gene>
<dbReference type="STRING" id="52442.SAMN05421880_11431"/>
<keyword evidence="4" id="KW-0690">Ribosome biogenesis</keyword>
<comment type="function">
    <text evidence="1">Plays a role in synthesis, processing and/or stability of 23S rRNA.</text>
</comment>
<dbReference type="PANTHER" id="PTHR38099">
    <property type="entry name" value="LARGE RIBOSOMAL RNA SUBUNIT ACCUMULATION PROTEIN YCED"/>
    <property type="match status" value="1"/>
</dbReference>
<evidence type="ECO:0000256" key="4">
    <source>
        <dbReference type="ARBA" id="ARBA00022517"/>
    </source>
</evidence>
<comment type="similarity">
    <text evidence="2">Belongs to the DUF177 domain family.</text>
</comment>
<evidence type="ECO:0000313" key="7">
    <source>
        <dbReference type="EMBL" id="SFM36643.1"/>
    </source>
</evidence>
<evidence type="ECO:0000256" key="2">
    <source>
        <dbReference type="ARBA" id="ARBA00010740"/>
    </source>
</evidence>
<dbReference type="Proteomes" id="UP000601736">
    <property type="component" value="Unassembled WGS sequence"/>
</dbReference>
<protein>
    <recommendedName>
        <fullName evidence="3">Large ribosomal RNA subunit accumulation protein YceD</fullName>
    </recommendedName>
    <alternativeName>
        <fullName evidence="5">23S rRNA accumulation protein YceD</fullName>
    </alternativeName>
</protein>
<name>A0A1I4QAG5_9PROT</name>
<reference evidence="7 8" key="1">
    <citation type="submission" date="2016-10" db="EMBL/GenBank/DDBJ databases">
        <authorList>
            <person name="de Groot N.N."/>
        </authorList>
    </citation>
    <scope>NUCLEOTIDE SEQUENCE [LARGE SCALE GENOMIC DNA]</scope>
    <source>
        <strain evidence="7 8">Nm146</strain>
    </source>
</reference>
<dbReference type="EMBL" id="FOUF01000014">
    <property type="protein sequence ID" value="SFM36643.1"/>
    <property type="molecule type" value="Genomic_DNA"/>
</dbReference>
<dbReference type="GO" id="GO:0042254">
    <property type="term" value="P:ribosome biogenesis"/>
    <property type="evidence" value="ECO:0007669"/>
    <property type="project" value="UniProtKB-KW"/>
</dbReference>
<evidence type="ECO:0000256" key="5">
    <source>
        <dbReference type="ARBA" id="ARBA00031841"/>
    </source>
</evidence>
<evidence type="ECO:0000313" key="8">
    <source>
        <dbReference type="Proteomes" id="UP000199561"/>
    </source>
</evidence>
<dbReference type="InterPro" id="IPR039255">
    <property type="entry name" value="YceD_bac"/>
</dbReference>
<dbReference type="PANTHER" id="PTHR38099:SF1">
    <property type="entry name" value="LARGE RIBOSOMAL RNA SUBUNIT ACCUMULATION PROTEIN YCED"/>
    <property type="match status" value="1"/>
</dbReference>
<organism evidence="7 8">
    <name type="scientific">Nitrosomonas nitrosa</name>
    <dbReference type="NCBI Taxonomy" id="52442"/>
    <lineage>
        <taxon>Bacteria</taxon>
        <taxon>Pseudomonadati</taxon>
        <taxon>Pseudomonadota</taxon>
        <taxon>Betaproteobacteria</taxon>
        <taxon>Nitrosomonadales</taxon>
        <taxon>Nitrosomonadaceae</taxon>
        <taxon>Nitrosomonas</taxon>
    </lineage>
</organism>